<feature type="domain" description="Glycosyltransferase subfamily 4-like N-terminal" evidence="4">
    <location>
        <begin position="18"/>
        <end position="159"/>
    </location>
</feature>
<keyword evidence="1" id="KW-0328">Glycosyltransferase</keyword>
<feature type="domain" description="Glycosyl transferase family 1" evidence="3">
    <location>
        <begin position="170"/>
        <end position="301"/>
    </location>
</feature>
<name>A0A8J3VW22_9ACTN</name>
<organism evidence="5 6">
    <name type="scientific">Rugosimonospora africana</name>
    <dbReference type="NCBI Taxonomy" id="556532"/>
    <lineage>
        <taxon>Bacteria</taxon>
        <taxon>Bacillati</taxon>
        <taxon>Actinomycetota</taxon>
        <taxon>Actinomycetes</taxon>
        <taxon>Micromonosporales</taxon>
        <taxon>Micromonosporaceae</taxon>
        <taxon>Rugosimonospora</taxon>
    </lineage>
</organism>
<sequence>MRIGLISTPWTPLPPPAYGGIEGVVDRLARGFVAAGHEVLLAAPGDSACPAPIIPDSPPADVDGMGLSEVELGHVVRAYNAMPDMDLVHDHTLCGPLYRRRPAGLPVVTTNHGPFRAQLRDIYQAMAEDVALVAISHHQASTATNVRIARVIHHGIDVDSVPVGDGTGGYACFLGRMNPSKGVREAAMVAREAGIPLRIAAKMQDKGEREYFECAVSPLLSSDIEYLGELNTGEKYELLGGACALLNPMQWPEPFGLVMIEALAAGTPVVATPAGSATEIIDDGVTGYLREDVPALAAALAEAGTLDRAACREVAVSRFSTERMVSDHLDLYAELIGRR</sequence>
<dbReference type="RefSeq" id="WP_203923940.1">
    <property type="nucleotide sequence ID" value="NZ_BONZ01000099.1"/>
</dbReference>
<keyword evidence="6" id="KW-1185">Reference proteome</keyword>
<dbReference type="SUPFAM" id="SSF53756">
    <property type="entry name" value="UDP-Glycosyltransferase/glycogen phosphorylase"/>
    <property type="match status" value="1"/>
</dbReference>
<dbReference type="PANTHER" id="PTHR12526:SF595">
    <property type="entry name" value="BLL5217 PROTEIN"/>
    <property type="match status" value="1"/>
</dbReference>
<evidence type="ECO:0000256" key="2">
    <source>
        <dbReference type="ARBA" id="ARBA00022679"/>
    </source>
</evidence>
<dbReference type="EMBL" id="BONZ01000099">
    <property type="protein sequence ID" value="GIH20514.1"/>
    <property type="molecule type" value="Genomic_DNA"/>
</dbReference>
<gene>
    <name evidence="5" type="ORF">Raf01_86860</name>
</gene>
<dbReference type="PANTHER" id="PTHR12526">
    <property type="entry name" value="GLYCOSYLTRANSFERASE"/>
    <property type="match status" value="1"/>
</dbReference>
<dbReference type="Pfam" id="PF00534">
    <property type="entry name" value="Glycos_transf_1"/>
    <property type="match status" value="1"/>
</dbReference>
<accession>A0A8J3VW22</accession>
<reference evidence="5" key="1">
    <citation type="submission" date="2021-01" db="EMBL/GenBank/DDBJ databases">
        <title>Whole genome shotgun sequence of Rugosimonospora africana NBRC 104875.</title>
        <authorList>
            <person name="Komaki H."/>
            <person name="Tamura T."/>
        </authorList>
    </citation>
    <scope>NUCLEOTIDE SEQUENCE</scope>
    <source>
        <strain evidence="5">NBRC 104875</strain>
    </source>
</reference>
<evidence type="ECO:0000259" key="4">
    <source>
        <dbReference type="Pfam" id="PF13439"/>
    </source>
</evidence>
<dbReference type="Gene3D" id="3.40.50.2000">
    <property type="entry name" value="Glycogen Phosphorylase B"/>
    <property type="match status" value="2"/>
</dbReference>
<dbReference type="AlphaFoldDB" id="A0A8J3VW22"/>
<comment type="caution">
    <text evidence="5">The sequence shown here is derived from an EMBL/GenBank/DDBJ whole genome shotgun (WGS) entry which is preliminary data.</text>
</comment>
<proteinExistence type="predicted"/>
<dbReference type="InterPro" id="IPR028098">
    <property type="entry name" value="Glyco_trans_4-like_N"/>
</dbReference>
<dbReference type="CDD" id="cd03802">
    <property type="entry name" value="GT4_AviGT4-like"/>
    <property type="match status" value="1"/>
</dbReference>
<evidence type="ECO:0000313" key="6">
    <source>
        <dbReference type="Proteomes" id="UP000642748"/>
    </source>
</evidence>
<evidence type="ECO:0000256" key="1">
    <source>
        <dbReference type="ARBA" id="ARBA00022676"/>
    </source>
</evidence>
<dbReference type="InterPro" id="IPR001296">
    <property type="entry name" value="Glyco_trans_1"/>
</dbReference>
<dbReference type="Pfam" id="PF13439">
    <property type="entry name" value="Glyco_transf_4"/>
    <property type="match status" value="1"/>
</dbReference>
<evidence type="ECO:0000313" key="5">
    <source>
        <dbReference type="EMBL" id="GIH20514.1"/>
    </source>
</evidence>
<evidence type="ECO:0000259" key="3">
    <source>
        <dbReference type="Pfam" id="PF00534"/>
    </source>
</evidence>
<dbReference type="GO" id="GO:0016757">
    <property type="term" value="F:glycosyltransferase activity"/>
    <property type="evidence" value="ECO:0007669"/>
    <property type="project" value="UniProtKB-KW"/>
</dbReference>
<dbReference type="Proteomes" id="UP000642748">
    <property type="component" value="Unassembled WGS sequence"/>
</dbReference>
<protein>
    <submittedName>
        <fullName evidence="5">Glycosyl transferase</fullName>
    </submittedName>
</protein>
<keyword evidence="2 5" id="KW-0808">Transferase</keyword>